<dbReference type="PANTHER" id="PTHR43046">
    <property type="entry name" value="GDP-MANNOSE MANNOSYL HYDROLASE"/>
    <property type="match status" value="1"/>
</dbReference>
<dbReference type="AlphaFoldDB" id="A0A679JF18"/>
<comment type="cofactor">
    <cofactor evidence="1">
        <name>Mg(2+)</name>
        <dbReference type="ChEBI" id="CHEBI:18420"/>
    </cofactor>
</comment>
<name>A0A679JF18_9HYPH</name>
<dbReference type="SUPFAM" id="SSF55811">
    <property type="entry name" value="Nudix"/>
    <property type="match status" value="1"/>
</dbReference>
<protein>
    <submittedName>
        <fullName evidence="4">RNA pyrophosphohydrolase</fullName>
        <ecNumber evidence="4">3.6.1.-</ecNumber>
    </submittedName>
</protein>
<evidence type="ECO:0000313" key="4">
    <source>
        <dbReference type="EMBL" id="CAA2104948.1"/>
    </source>
</evidence>
<sequence length="159" mass="17448">MIGTLLDRPLFQRLFQLGALATRGMTLGVRGVALDARGRVCLVRHTYVGGWHLPGGGVEIGECAVDAMVREFREETEIVVEEADTLRLHGFFRSTAAMGRDHIVVYVAPTFTLLGPKLPDREIAQCGFFALDALPEGTTRATRERLCEIAHGRSPATAW</sequence>
<dbReference type="Gene3D" id="3.90.79.10">
    <property type="entry name" value="Nucleoside Triphosphate Pyrophosphohydrolase"/>
    <property type="match status" value="1"/>
</dbReference>
<evidence type="ECO:0000259" key="3">
    <source>
        <dbReference type="PROSITE" id="PS51462"/>
    </source>
</evidence>
<dbReference type="PANTHER" id="PTHR43046:SF16">
    <property type="entry name" value="ADP-RIBOSE PYROPHOSPHATASE YJHB-RELATED"/>
    <property type="match status" value="1"/>
</dbReference>
<dbReference type="InterPro" id="IPR000086">
    <property type="entry name" value="NUDIX_hydrolase_dom"/>
</dbReference>
<feature type="domain" description="Nudix hydrolase" evidence="3">
    <location>
        <begin position="24"/>
        <end position="151"/>
    </location>
</feature>
<dbReference type="Pfam" id="PF00293">
    <property type="entry name" value="NUDIX"/>
    <property type="match status" value="1"/>
</dbReference>
<reference evidence="4" key="1">
    <citation type="submission" date="2019-12" db="EMBL/GenBank/DDBJ databases">
        <authorList>
            <person name="Cremers G."/>
        </authorList>
    </citation>
    <scope>NUCLEOTIDE SEQUENCE</scope>
    <source>
        <strain evidence="4">Mbul1</strain>
    </source>
</reference>
<evidence type="ECO:0000256" key="2">
    <source>
        <dbReference type="ARBA" id="ARBA00022801"/>
    </source>
</evidence>
<gene>
    <name evidence="4" type="primary">rppH_3</name>
    <name evidence="4" type="ORF">MBUL_02949</name>
</gene>
<accession>A0A679JF18</accession>
<dbReference type="PROSITE" id="PS51462">
    <property type="entry name" value="NUDIX"/>
    <property type="match status" value="1"/>
</dbReference>
<proteinExistence type="predicted"/>
<dbReference type="EMBL" id="LR743504">
    <property type="protein sequence ID" value="CAA2104948.1"/>
    <property type="molecule type" value="Genomic_DNA"/>
</dbReference>
<dbReference type="InterPro" id="IPR015797">
    <property type="entry name" value="NUDIX_hydrolase-like_dom_sf"/>
</dbReference>
<evidence type="ECO:0000256" key="1">
    <source>
        <dbReference type="ARBA" id="ARBA00001946"/>
    </source>
</evidence>
<organism evidence="4">
    <name type="scientific">Methylobacterium bullatum</name>
    <dbReference type="NCBI Taxonomy" id="570505"/>
    <lineage>
        <taxon>Bacteria</taxon>
        <taxon>Pseudomonadati</taxon>
        <taxon>Pseudomonadota</taxon>
        <taxon>Alphaproteobacteria</taxon>
        <taxon>Hyphomicrobiales</taxon>
        <taxon>Methylobacteriaceae</taxon>
        <taxon>Methylobacterium</taxon>
    </lineage>
</organism>
<dbReference type="EC" id="3.6.1.-" evidence="4"/>
<keyword evidence="2 4" id="KW-0378">Hydrolase</keyword>
<dbReference type="GO" id="GO:0016787">
    <property type="term" value="F:hydrolase activity"/>
    <property type="evidence" value="ECO:0007669"/>
    <property type="project" value="UniProtKB-KW"/>
</dbReference>